<dbReference type="Pfam" id="PF02606">
    <property type="entry name" value="LpxK"/>
    <property type="match status" value="1"/>
</dbReference>
<evidence type="ECO:0000256" key="2">
    <source>
        <dbReference type="ARBA" id="ARBA00004870"/>
    </source>
</evidence>
<organism evidence="15 16">
    <name type="scientific">Prevotella communis</name>
    <dbReference type="NCBI Taxonomy" id="2913614"/>
    <lineage>
        <taxon>Bacteria</taxon>
        <taxon>Pseudomonadati</taxon>
        <taxon>Bacteroidota</taxon>
        <taxon>Bacteroidia</taxon>
        <taxon>Bacteroidales</taxon>
        <taxon>Prevotellaceae</taxon>
        <taxon>Prevotella</taxon>
    </lineage>
</organism>
<dbReference type="EMBL" id="FNIW01000007">
    <property type="protein sequence ID" value="SDO00209.1"/>
    <property type="molecule type" value="Genomic_DNA"/>
</dbReference>
<comment type="caution">
    <text evidence="15">The sequence shown here is derived from an EMBL/GenBank/DDBJ whole genome shotgun (WGS) entry which is preliminary data.</text>
</comment>
<feature type="binding site" evidence="13">
    <location>
        <begin position="51"/>
        <end position="58"/>
    </location>
    <ligand>
        <name>ATP</name>
        <dbReference type="ChEBI" id="CHEBI:30616"/>
    </ligand>
</feature>
<proteinExistence type="inferred from homology"/>
<evidence type="ECO:0000256" key="9">
    <source>
        <dbReference type="ARBA" id="ARBA00022777"/>
    </source>
</evidence>
<evidence type="ECO:0000313" key="15">
    <source>
        <dbReference type="EMBL" id="SDO00209.1"/>
    </source>
</evidence>
<dbReference type="HAMAP" id="MF_00409">
    <property type="entry name" value="LpxK"/>
    <property type="match status" value="1"/>
</dbReference>
<dbReference type="EC" id="2.7.1.130" evidence="3 13"/>
<evidence type="ECO:0000256" key="8">
    <source>
        <dbReference type="ARBA" id="ARBA00022741"/>
    </source>
</evidence>
<dbReference type="RefSeq" id="WP_091853021.1">
    <property type="nucleotide sequence ID" value="NZ_CP091790.1"/>
</dbReference>
<evidence type="ECO:0000256" key="5">
    <source>
        <dbReference type="ARBA" id="ARBA00022516"/>
    </source>
</evidence>
<keyword evidence="9 13" id="KW-0418">Kinase</keyword>
<protein>
    <recommendedName>
        <fullName evidence="4 13">Tetraacyldisaccharide 4'-kinase</fullName>
        <ecNumber evidence="3 13">2.7.1.130</ecNumber>
    </recommendedName>
    <alternativeName>
        <fullName evidence="12 13">Lipid A 4'-kinase</fullName>
    </alternativeName>
</protein>
<evidence type="ECO:0000256" key="11">
    <source>
        <dbReference type="ARBA" id="ARBA00023098"/>
    </source>
</evidence>
<dbReference type="UniPathway" id="UPA00359">
    <property type="reaction ID" value="UER00482"/>
</dbReference>
<evidence type="ECO:0000256" key="13">
    <source>
        <dbReference type="HAMAP-Rule" id="MF_00409"/>
    </source>
</evidence>
<dbReference type="GO" id="GO:0009029">
    <property type="term" value="F:lipid-A 4'-kinase activity"/>
    <property type="evidence" value="ECO:0007669"/>
    <property type="project" value="UniProtKB-UniRule"/>
</dbReference>
<keyword evidence="7 13" id="KW-0808">Transferase</keyword>
<evidence type="ECO:0000256" key="3">
    <source>
        <dbReference type="ARBA" id="ARBA00012071"/>
    </source>
</evidence>
<dbReference type="GO" id="GO:0009245">
    <property type="term" value="P:lipid A biosynthetic process"/>
    <property type="evidence" value="ECO:0007669"/>
    <property type="project" value="UniProtKB-UniRule"/>
</dbReference>
<dbReference type="OrthoDB" id="9766423at2"/>
<dbReference type="GO" id="GO:0005886">
    <property type="term" value="C:plasma membrane"/>
    <property type="evidence" value="ECO:0007669"/>
    <property type="project" value="TreeGrafter"/>
</dbReference>
<dbReference type="SUPFAM" id="SSF52540">
    <property type="entry name" value="P-loop containing nucleoside triphosphate hydrolases"/>
    <property type="match status" value="1"/>
</dbReference>
<dbReference type="GO" id="GO:0009244">
    <property type="term" value="P:lipopolysaccharide core region biosynthetic process"/>
    <property type="evidence" value="ECO:0007669"/>
    <property type="project" value="TreeGrafter"/>
</dbReference>
<dbReference type="AlphaFoldDB" id="A0A1H0G0D9"/>
<dbReference type="Proteomes" id="UP000199134">
    <property type="component" value="Unassembled WGS sequence"/>
</dbReference>
<comment type="pathway">
    <text evidence="2 13">Glycolipid biosynthesis; lipid IV(A) biosynthesis; lipid IV(A) from (3R)-3-hydroxytetradecanoyl-[acyl-carrier-protein] and UDP-N-acetyl-alpha-D-glucosamine: step 6/6.</text>
</comment>
<keyword evidence="11 13" id="KW-0443">Lipid metabolism</keyword>
<evidence type="ECO:0000256" key="10">
    <source>
        <dbReference type="ARBA" id="ARBA00022840"/>
    </source>
</evidence>
<evidence type="ECO:0000256" key="1">
    <source>
        <dbReference type="ARBA" id="ARBA00002274"/>
    </source>
</evidence>
<evidence type="ECO:0000256" key="7">
    <source>
        <dbReference type="ARBA" id="ARBA00022679"/>
    </source>
</evidence>
<keyword evidence="6 13" id="KW-0441">Lipid A biosynthesis</keyword>
<evidence type="ECO:0000256" key="4">
    <source>
        <dbReference type="ARBA" id="ARBA00016436"/>
    </source>
</evidence>
<gene>
    <name evidence="13" type="primary">lpxK</name>
    <name evidence="15" type="ORF">SAMN04487900_10720</name>
</gene>
<comment type="similarity">
    <text evidence="13">Belongs to the LpxK family.</text>
</comment>
<comment type="function">
    <text evidence="1 13">Transfers the gamma-phosphate of ATP to the 4'-position of a tetraacyldisaccharide 1-phosphate intermediate (termed DS-1-P) to form tetraacyldisaccharide 1,4'-bis-phosphate (lipid IVA).</text>
</comment>
<dbReference type="InterPro" id="IPR027417">
    <property type="entry name" value="P-loop_NTPase"/>
</dbReference>
<evidence type="ECO:0000256" key="12">
    <source>
        <dbReference type="ARBA" id="ARBA00029757"/>
    </source>
</evidence>
<reference evidence="16" key="1">
    <citation type="submission" date="2016-10" db="EMBL/GenBank/DDBJ databases">
        <authorList>
            <person name="de Groot N.N."/>
        </authorList>
    </citation>
    <scope>NUCLEOTIDE SEQUENCE [LARGE SCALE GENOMIC DNA]</scope>
    <source>
        <strain evidence="16">BP1-145</strain>
    </source>
</reference>
<evidence type="ECO:0000256" key="14">
    <source>
        <dbReference type="SAM" id="MobiDB-lite"/>
    </source>
</evidence>
<comment type="catalytic activity">
    <reaction evidence="13">
        <text>a lipid A disaccharide + ATP = a lipid IVA + ADP + H(+)</text>
        <dbReference type="Rhea" id="RHEA:67840"/>
        <dbReference type="ChEBI" id="CHEBI:15378"/>
        <dbReference type="ChEBI" id="CHEBI:30616"/>
        <dbReference type="ChEBI" id="CHEBI:176343"/>
        <dbReference type="ChEBI" id="CHEBI:176425"/>
        <dbReference type="ChEBI" id="CHEBI:456216"/>
        <dbReference type="EC" id="2.7.1.130"/>
    </reaction>
</comment>
<keyword evidence="10 13" id="KW-0067">ATP-binding</keyword>
<dbReference type="PANTHER" id="PTHR42724:SF1">
    <property type="entry name" value="TETRAACYLDISACCHARIDE 4'-KINASE, MITOCHONDRIAL-RELATED"/>
    <property type="match status" value="1"/>
</dbReference>
<keyword evidence="8 13" id="KW-0547">Nucleotide-binding</keyword>
<evidence type="ECO:0000313" key="16">
    <source>
        <dbReference type="Proteomes" id="UP000199134"/>
    </source>
</evidence>
<accession>A0A1H0G0D9</accession>
<dbReference type="PANTHER" id="PTHR42724">
    <property type="entry name" value="TETRAACYLDISACCHARIDE 4'-KINASE"/>
    <property type="match status" value="1"/>
</dbReference>
<evidence type="ECO:0000256" key="6">
    <source>
        <dbReference type="ARBA" id="ARBA00022556"/>
    </source>
</evidence>
<feature type="region of interest" description="Disordered" evidence="14">
    <location>
        <begin position="365"/>
        <end position="389"/>
    </location>
</feature>
<sequence>MEGDFIKINRWLQPLSWFYGLGVRFRNTLFETGFLKSRSFSIPVISVGNITVGGTGKTPHVEYLIRLLQDHSRVAVLSRGYKRKSHGFQIANESSTARTIGDEPFQMKQKFPKVIVAVDKNRVHGIEALNQKYQDIDVILLDDAFQHRYVKPGINILLVDYHRLIIYDTLLPAGRLREPLTGKNRADMVIITKCPKDLKPMEYRVITKAMDLYPYQQIFFTTLEYGELTPLFKKEAPTVNLDKLKDHNVLLLTGIASPRQMKEDLTPVVSKLSMLSFPDHHAFSQKDIEQISSEFAKLPSPKCIITTEKDAARFIGLEGLSNEIKENIYILPVRIKFMLNQEEKFNENIIGYVRKNSRNSILVKRKDDHKPKDGNHSGDRPRTISFRNN</sequence>
<dbReference type="GO" id="GO:0005524">
    <property type="term" value="F:ATP binding"/>
    <property type="evidence" value="ECO:0007669"/>
    <property type="project" value="UniProtKB-UniRule"/>
</dbReference>
<dbReference type="NCBIfam" id="TIGR00682">
    <property type="entry name" value="lpxK"/>
    <property type="match status" value="1"/>
</dbReference>
<feature type="compositionally biased region" description="Basic and acidic residues" evidence="14">
    <location>
        <begin position="365"/>
        <end position="382"/>
    </location>
</feature>
<keyword evidence="5 13" id="KW-0444">Lipid biosynthesis</keyword>
<name>A0A1H0G0D9_9BACT</name>
<dbReference type="InterPro" id="IPR003758">
    <property type="entry name" value="LpxK"/>
</dbReference>